<gene>
    <name evidence="2" type="ORF">SAMN02745702_02889</name>
</gene>
<evidence type="ECO:0000313" key="2">
    <source>
        <dbReference type="EMBL" id="SKA83450.1"/>
    </source>
</evidence>
<evidence type="ECO:0000256" key="1">
    <source>
        <dbReference type="SAM" id="MobiDB-lite"/>
    </source>
</evidence>
<reference evidence="2" key="1">
    <citation type="submission" date="2017-02" db="EMBL/GenBank/DDBJ databases">
        <authorList>
            <person name="Peterson S.W."/>
        </authorList>
    </citation>
    <scope>NUCLEOTIDE SEQUENCE [LARGE SCALE GENOMIC DNA]</scope>
    <source>
        <strain evidence="2">DSM 18034</strain>
    </source>
</reference>
<organism evidence="2 3">
    <name type="scientific">Desulfobaculum bizertense DSM 18034</name>
    <dbReference type="NCBI Taxonomy" id="1121442"/>
    <lineage>
        <taxon>Bacteria</taxon>
        <taxon>Pseudomonadati</taxon>
        <taxon>Thermodesulfobacteriota</taxon>
        <taxon>Desulfovibrionia</taxon>
        <taxon>Desulfovibrionales</taxon>
        <taxon>Desulfovibrionaceae</taxon>
        <taxon>Desulfobaculum</taxon>
    </lineage>
</organism>
<sequence length="80" mass="8774">MGENYETLSRTLQGAQFYWGAAPNPARGARVGGDSVPAPLQGALPLDPAQGRGPWESRYRSKNTAEWDESFAFLSISRIF</sequence>
<evidence type="ECO:0000313" key="3">
    <source>
        <dbReference type="Proteomes" id="UP000189733"/>
    </source>
</evidence>
<proteinExistence type="predicted"/>
<feature type="region of interest" description="Disordered" evidence="1">
    <location>
        <begin position="27"/>
        <end position="60"/>
    </location>
</feature>
<name>A0A1T4X1I3_9BACT</name>
<protein>
    <submittedName>
        <fullName evidence="2">Uncharacterized protein</fullName>
    </submittedName>
</protein>
<accession>A0A1T4X1I3</accession>
<dbReference type="EMBL" id="FUYA01000015">
    <property type="protein sequence ID" value="SKA83450.1"/>
    <property type="molecule type" value="Genomic_DNA"/>
</dbReference>
<dbReference type="Proteomes" id="UP000189733">
    <property type="component" value="Unassembled WGS sequence"/>
</dbReference>
<keyword evidence="3" id="KW-1185">Reference proteome</keyword>
<dbReference type="AlphaFoldDB" id="A0A1T4X1I3"/>